<protein>
    <submittedName>
        <fullName evidence="1">Uncharacterized protein</fullName>
    </submittedName>
</protein>
<keyword evidence="2" id="KW-1185">Reference proteome</keyword>
<evidence type="ECO:0000313" key="1">
    <source>
        <dbReference type="EMBL" id="KAJ2809038.1"/>
    </source>
</evidence>
<dbReference type="Proteomes" id="UP001140096">
    <property type="component" value="Unassembled WGS sequence"/>
</dbReference>
<gene>
    <name evidence="1" type="ORF">H4S07_003281</name>
</gene>
<sequence>MANAETDAAEQPTGATDTGELQDTSSVESTALYEDKYLRVTKQGITVHRYYFPLMNDKFIPWDQIEYVKFAKDLGVRWYALKGWGTGMSDIWWNCRCRIVKNPFSEGWGVYSMEHILESNIVIKMKDCLIRPGSYVENPEKAMTEINKIIQQYHSHTE</sequence>
<reference evidence="1" key="1">
    <citation type="submission" date="2022-07" db="EMBL/GenBank/DDBJ databases">
        <title>Phylogenomic reconstructions and comparative analyses of Kickxellomycotina fungi.</title>
        <authorList>
            <person name="Reynolds N.K."/>
            <person name="Stajich J.E."/>
            <person name="Barry K."/>
            <person name="Grigoriev I.V."/>
            <person name="Crous P."/>
            <person name="Smith M.E."/>
        </authorList>
    </citation>
    <scope>NUCLEOTIDE SEQUENCE</scope>
    <source>
        <strain evidence="1">CBS 102833</strain>
    </source>
</reference>
<proteinExistence type="predicted"/>
<accession>A0ACC1LI51</accession>
<dbReference type="EMBL" id="JANBUP010001026">
    <property type="protein sequence ID" value="KAJ2809038.1"/>
    <property type="molecule type" value="Genomic_DNA"/>
</dbReference>
<evidence type="ECO:0000313" key="2">
    <source>
        <dbReference type="Proteomes" id="UP001140096"/>
    </source>
</evidence>
<organism evidence="1 2">
    <name type="scientific">Coemansia furcata</name>
    <dbReference type="NCBI Taxonomy" id="417177"/>
    <lineage>
        <taxon>Eukaryota</taxon>
        <taxon>Fungi</taxon>
        <taxon>Fungi incertae sedis</taxon>
        <taxon>Zoopagomycota</taxon>
        <taxon>Kickxellomycotina</taxon>
        <taxon>Kickxellomycetes</taxon>
        <taxon>Kickxellales</taxon>
        <taxon>Kickxellaceae</taxon>
        <taxon>Coemansia</taxon>
    </lineage>
</organism>
<comment type="caution">
    <text evidence="1">The sequence shown here is derived from an EMBL/GenBank/DDBJ whole genome shotgun (WGS) entry which is preliminary data.</text>
</comment>
<name>A0ACC1LI51_9FUNG</name>